<dbReference type="PANTHER" id="PTHR31438:SF1">
    <property type="entry name" value="LYSINE N-ACYLTRANSFERASE C17G9.06C-RELATED"/>
    <property type="match status" value="1"/>
</dbReference>
<dbReference type="RefSeq" id="WP_160426132.1">
    <property type="nucleotide sequence ID" value="NZ_WSTA01000072.1"/>
</dbReference>
<gene>
    <name evidence="7" type="ORF">GB864_14060</name>
</gene>
<dbReference type="InterPro" id="IPR019432">
    <property type="entry name" value="Acyltransferase_MbtK/IucB-like"/>
</dbReference>
<dbReference type="SMART" id="SM01006">
    <property type="entry name" value="AlcB"/>
    <property type="match status" value="1"/>
</dbReference>
<accession>A0A6I4P250</accession>
<dbReference type="GO" id="GO:0016410">
    <property type="term" value="F:N-acyltransferase activity"/>
    <property type="evidence" value="ECO:0007669"/>
    <property type="project" value="TreeGrafter"/>
</dbReference>
<proteinExistence type="predicted"/>
<evidence type="ECO:0000259" key="6">
    <source>
        <dbReference type="PROSITE" id="PS51186"/>
    </source>
</evidence>
<feature type="domain" description="N-acetyltransferase" evidence="6">
    <location>
        <begin position="26"/>
        <end position="192"/>
    </location>
</feature>
<evidence type="ECO:0000256" key="2">
    <source>
        <dbReference type="ARBA" id="ARBA00005102"/>
    </source>
</evidence>
<keyword evidence="8" id="KW-1185">Reference proteome</keyword>
<sequence>MSLLISGAPGAVVHRTHDDALGELVLTVLDVDDTADLDVVHDWVREPRAAFWGLGELSREELRELYRYVDGLETHHAFLLRRGEQPIALLQTYDPAHDPVGECYPVRDGDAGLHFFVGSHGTRLAGVTTRIILAFGEFLFSSPEAVRVVVEPDVRNDAAIARMRRVGFELGPEIDLEHKRAQLAFLERSAFEGFAAARNRPLPPVE</sequence>
<dbReference type="Gene3D" id="3.40.630.30">
    <property type="match status" value="1"/>
</dbReference>
<dbReference type="Proteomes" id="UP000438182">
    <property type="component" value="Unassembled WGS sequence"/>
</dbReference>
<dbReference type="UniPathway" id="UPA00011"/>
<keyword evidence="7" id="KW-0808">Transferase</keyword>
<evidence type="ECO:0000313" key="7">
    <source>
        <dbReference type="EMBL" id="MWB99672.1"/>
    </source>
</evidence>
<dbReference type="AlphaFoldDB" id="A0A6I4P250"/>
<evidence type="ECO:0000256" key="1">
    <source>
        <dbReference type="ARBA" id="ARBA00003818"/>
    </source>
</evidence>
<dbReference type="InterPro" id="IPR016181">
    <property type="entry name" value="Acyl_CoA_acyltransferase"/>
</dbReference>
<comment type="caution">
    <text evidence="7">The sequence shown here is derived from an EMBL/GenBank/DDBJ whole genome shotgun (WGS) entry which is preliminary data.</text>
</comment>
<dbReference type="GO" id="GO:0019290">
    <property type="term" value="P:siderophore biosynthetic process"/>
    <property type="evidence" value="ECO:0007669"/>
    <property type="project" value="InterPro"/>
</dbReference>
<evidence type="ECO:0000313" key="8">
    <source>
        <dbReference type="Proteomes" id="UP000438182"/>
    </source>
</evidence>
<dbReference type="Pfam" id="PF13523">
    <property type="entry name" value="Acetyltransf_8"/>
    <property type="match status" value="1"/>
</dbReference>
<dbReference type="SUPFAM" id="SSF55729">
    <property type="entry name" value="Acyl-CoA N-acyltransferases (Nat)"/>
    <property type="match status" value="1"/>
</dbReference>
<dbReference type="InterPro" id="IPR000182">
    <property type="entry name" value="GNAT_dom"/>
</dbReference>
<protein>
    <recommendedName>
        <fullName evidence="3">Lysine N-acyltransferase MbtK</fullName>
    </recommendedName>
    <alternativeName>
        <fullName evidence="5">Mycobactin synthase protein K</fullName>
    </alternativeName>
</protein>
<dbReference type="EMBL" id="WSTA01000072">
    <property type="protein sequence ID" value="MWB99672.1"/>
    <property type="molecule type" value="Genomic_DNA"/>
</dbReference>
<name>A0A6I4P250_9MICO</name>
<evidence type="ECO:0000256" key="4">
    <source>
        <dbReference type="ARBA" id="ARBA00023251"/>
    </source>
</evidence>
<comment type="function">
    <text evidence="1">Acyltransferase required for the direct transfer of medium- to long-chain fatty acyl moieties from a carrier protein (MbtL) on to the epsilon-amino group of lysine residue in the mycobactin core.</text>
</comment>
<keyword evidence="4" id="KW-0046">Antibiotic resistance</keyword>
<organism evidence="7 8">
    <name type="scientific">Agromyces seonyuensis</name>
    <dbReference type="NCBI Taxonomy" id="2662446"/>
    <lineage>
        <taxon>Bacteria</taxon>
        <taxon>Bacillati</taxon>
        <taxon>Actinomycetota</taxon>
        <taxon>Actinomycetes</taxon>
        <taxon>Micrococcales</taxon>
        <taxon>Microbacteriaceae</taxon>
        <taxon>Agromyces</taxon>
    </lineage>
</organism>
<dbReference type="PROSITE" id="PS51186">
    <property type="entry name" value="GNAT"/>
    <property type="match status" value="1"/>
</dbReference>
<dbReference type="GO" id="GO:0046677">
    <property type="term" value="P:response to antibiotic"/>
    <property type="evidence" value="ECO:0007669"/>
    <property type="project" value="UniProtKB-KW"/>
</dbReference>
<reference evidence="7 8" key="1">
    <citation type="submission" date="2019-12" db="EMBL/GenBank/DDBJ databases">
        <authorList>
            <person name="Kim Y.S."/>
        </authorList>
    </citation>
    <scope>NUCLEOTIDE SEQUENCE [LARGE SCALE GENOMIC DNA]</scope>
    <source>
        <strain evidence="7 8">MMS17-SY077</strain>
    </source>
</reference>
<evidence type="ECO:0000256" key="5">
    <source>
        <dbReference type="ARBA" id="ARBA00031122"/>
    </source>
</evidence>
<dbReference type="PANTHER" id="PTHR31438">
    <property type="entry name" value="LYSINE N-ACYLTRANSFERASE C17G9.06C-RELATED"/>
    <property type="match status" value="1"/>
</dbReference>
<evidence type="ECO:0000256" key="3">
    <source>
        <dbReference type="ARBA" id="ARBA00020586"/>
    </source>
</evidence>
<comment type="pathway">
    <text evidence="2">Siderophore biosynthesis; mycobactin biosynthesis.</text>
</comment>